<feature type="transmembrane region" description="Helical" evidence="7">
    <location>
        <begin position="44"/>
        <end position="67"/>
    </location>
</feature>
<dbReference type="PANTHER" id="PTHR30213">
    <property type="entry name" value="INNER MEMBRANE PROTEIN YHJD"/>
    <property type="match status" value="1"/>
</dbReference>
<reference evidence="8" key="1">
    <citation type="submission" date="2021-01" db="EMBL/GenBank/DDBJ databases">
        <title>Whole genome shotgun sequence of Virgisporangium ochraceum NBRC 16418.</title>
        <authorList>
            <person name="Komaki H."/>
            <person name="Tamura T."/>
        </authorList>
    </citation>
    <scope>NUCLEOTIDE SEQUENCE</scope>
    <source>
        <strain evidence="8">NBRC 16418</strain>
    </source>
</reference>
<evidence type="ECO:0000256" key="5">
    <source>
        <dbReference type="ARBA" id="ARBA00023136"/>
    </source>
</evidence>
<feature type="transmembrane region" description="Helical" evidence="7">
    <location>
        <begin position="182"/>
        <end position="207"/>
    </location>
</feature>
<dbReference type="Pfam" id="PF03631">
    <property type="entry name" value="Virul_fac_BrkB"/>
    <property type="match status" value="1"/>
</dbReference>
<dbReference type="InterPro" id="IPR017039">
    <property type="entry name" value="Virul_fac_BrkB"/>
</dbReference>
<evidence type="ECO:0000256" key="1">
    <source>
        <dbReference type="ARBA" id="ARBA00004651"/>
    </source>
</evidence>
<keyword evidence="4 7" id="KW-1133">Transmembrane helix</keyword>
<keyword evidence="2" id="KW-1003">Cell membrane</keyword>
<comment type="subcellular location">
    <subcellularLocation>
        <location evidence="1">Cell membrane</location>
        <topology evidence="1">Multi-pass membrane protein</topology>
    </subcellularLocation>
</comment>
<dbReference type="Proteomes" id="UP000635606">
    <property type="component" value="Unassembled WGS sequence"/>
</dbReference>
<organism evidence="8 9">
    <name type="scientific">Virgisporangium ochraceum</name>
    <dbReference type="NCBI Taxonomy" id="65505"/>
    <lineage>
        <taxon>Bacteria</taxon>
        <taxon>Bacillati</taxon>
        <taxon>Actinomycetota</taxon>
        <taxon>Actinomycetes</taxon>
        <taxon>Micromonosporales</taxon>
        <taxon>Micromonosporaceae</taxon>
        <taxon>Virgisporangium</taxon>
    </lineage>
</organism>
<evidence type="ECO:0000313" key="8">
    <source>
        <dbReference type="EMBL" id="GIJ75120.1"/>
    </source>
</evidence>
<keyword evidence="5 7" id="KW-0472">Membrane</keyword>
<feature type="compositionally biased region" description="Low complexity" evidence="6">
    <location>
        <begin position="291"/>
        <end position="306"/>
    </location>
</feature>
<feature type="transmembrane region" description="Helical" evidence="7">
    <location>
        <begin position="219"/>
        <end position="237"/>
    </location>
</feature>
<feature type="region of interest" description="Disordered" evidence="6">
    <location>
        <begin position="291"/>
        <end position="336"/>
    </location>
</feature>
<proteinExistence type="predicted"/>
<dbReference type="AlphaFoldDB" id="A0A8J4A752"/>
<evidence type="ECO:0000256" key="7">
    <source>
        <dbReference type="SAM" id="Phobius"/>
    </source>
</evidence>
<protein>
    <submittedName>
        <fullName evidence="8">Trehalose-binding protein</fullName>
    </submittedName>
</protein>
<dbReference type="GO" id="GO:0005886">
    <property type="term" value="C:plasma membrane"/>
    <property type="evidence" value="ECO:0007669"/>
    <property type="project" value="UniProtKB-SubCell"/>
</dbReference>
<evidence type="ECO:0000256" key="4">
    <source>
        <dbReference type="ARBA" id="ARBA00022989"/>
    </source>
</evidence>
<dbReference type="EMBL" id="BOPH01000149">
    <property type="protein sequence ID" value="GIJ75120.1"/>
    <property type="molecule type" value="Genomic_DNA"/>
</dbReference>
<evidence type="ECO:0000256" key="6">
    <source>
        <dbReference type="SAM" id="MobiDB-lite"/>
    </source>
</evidence>
<gene>
    <name evidence="8" type="ORF">Voc01_100370</name>
</gene>
<evidence type="ECO:0000313" key="9">
    <source>
        <dbReference type="Proteomes" id="UP000635606"/>
    </source>
</evidence>
<feature type="compositionally biased region" description="Basic residues" evidence="6">
    <location>
        <begin position="311"/>
        <end position="320"/>
    </location>
</feature>
<feature type="transmembrane region" description="Helical" evidence="7">
    <location>
        <begin position="249"/>
        <end position="276"/>
    </location>
</feature>
<sequence length="336" mass="35940">MHQQAQRAVAGFQRARRRFRRLDHLARAVVRYDHTDGGRLAAAVTYYSFFAAFSMALLGFAILGSVLDDAAALRPVQGYLSRNLPSLDAQALREARGTAGLVAFVVLPVAGLFWVDALRSSIRAMWRLPQYPGNFFLRQLIDLAVLAGLGLLLTASLAAAAGTRILLNRLLFGAADAAGPPGRWLLGTAGYVLGIGVNVLLAVAALTAVPRLRMRLRRVLGPALFVAAGLELLKTLGRSYVQRAEANPAYQVVAGAVAVLISLSVLNQLVLFAAALTATSTRGSFTDLAEPAATPARQPTPTAGPTNNQRVIRRRGRPVRRMVGTTGKAHPPGRRR</sequence>
<feature type="transmembrane region" description="Helical" evidence="7">
    <location>
        <begin position="99"/>
        <end position="119"/>
    </location>
</feature>
<evidence type="ECO:0000256" key="3">
    <source>
        <dbReference type="ARBA" id="ARBA00022692"/>
    </source>
</evidence>
<keyword evidence="9" id="KW-1185">Reference proteome</keyword>
<accession>A0A8J4A752</accession>
<comment type="caution">
    <text evidence="8">The sequence shown here is derived from an EMBL/GenBank/DDBJ whole genome shotgun (WGS) entry which is preliminary data.</text>
</comment>
<feature type="transmembrane region" description="Helical" evidence="7">
    <location>
        <begin position="140"/>
        <end position="162"/>
    </location>
</feature>
<evidence type="ECO:0000256" key="2">
    <source>
        <dbReference type="ARBA" id="ARBA00022475"/>
    </source>
</evidence>
<keyword evidence="3 7" id="KW-0812">Transmembrane</keyword>
<name>A0A8J4A752_9ACTN</name>
<dbReference type="PANTHER" id="PTHR30213:SF1">
    <property type="entry name" value="INNER MEMBRANE PROTEIN YHJD"/>
    <property type="match status" value="1"/>
</dbReference>